<dbReference type="STRING" id="395965.Msil_1708"/>
<dbReference type="AlphaFoldDB" id="B8EKB5"/>
<organism evidence="1 2">
    <name type="scientific">Methylocella silvestris (strain DSM 15510 / CIP 108128 / LMG 27833 / NCIMB 13906 / BL2)</name>
    <dbReference type="NCBI Taxonomy" id="395965"/>
    <lineage>
        <taxon>Bacteria</taxon>
        <taxon>Pseudomonadati</taxon>
        <taxon>Pseudomonadota</taxon>
        <taxon>Alphaproteobacteria</taxon>
        <taxon>Hyphomicrobiales</taxon>
        <taxon>Beijerinckiaceae</taxon>
        <taxon>Methylocella</taxon>
    </lineage>
</organism>
<evidence type="ECO:0000313" key="2">
    <source>
        <dbReference type="Proteomes" id="UP000002257"/>
    </source>
</evidence>
<gene>
    <name evidence="1" type="ordered locus">Msil_1708</name>
</gene>
<dbReference type="EMBL" id="CP001280">
    <property type="protein sequence ID" value="ACK50655.1"/>
    <property type="molecule type" value="Genomic_DNA"/>
</dbReference>
<accession>B8EKB5</accession>
<dbReference type="KEGG" id="msl:Msil_1708"/>
<keyword evidence="2" id="KW-1185">Reference proteome</keyword>
<evidence type="ECO:0000313" key="1">
    <source>
        <dbReference type="EMBL" id="ACK50655.1"/>
    </source>
</evidence>
<dbReference type="OrthoDB" id="8456271at2"/>
<name>B8EKB5_METSB</name>
<dbReference type="Proteomes" id="UP000002257">
    <property type="component" value="Chromosome"/>
</dbReference>
<dbReference type="RefSeq" id="WP_012590725.1">
    <property type="nucleotide sequence ID" value="NC_011666.1"/>
</dbReference>
<dbReference type="eggNOG" id="ENOG502ZBKF">
    <property type="taxonomic scope" value="Bacteria"/>
</dbReference>
<proteinExistence type="predicted"/>
<dbReference type="HOGENOM" id="CLU_1041359_0_0_5"/>
<sequence>MHTLRLALLGLAACVAIILGWAYWHEAARGPGSGRVTERQASPQEIAAMRRAIERTVAGTPDYSGFFETLKAAFPAEYEAFLARAAERAASAGESASADALMIEAARGLRRSHGILAAQADGPALDRYFDARYAMLHALAANDQGLCVAFLYGGGHADFVGFSRDHRALLAALAAAGLNAISDGKDKRGDRERPTEEDFHTLENALRAQGVSNAAIATLLDGKVLNPPLSDGEMCQAGEIYLKTLAALPEAPRRRIYGFAVELMARS</sequence>
<reference evidence="1 2" key="1">
    <citation type="journal article" date="2010" name="J. Bacteriol.">
        <title>Complete genome sequence of the aerobic facultative methanotroph Methylocella silvestris BL2.</title>
        <authorList>
            <person name="Chen Y."/>
            <person name="Crombie A."/>
            <person name="Rahman M.T."/>
            <person name="Dedysh S.N."/>
            <person name="Liesack W."/>
            <person name="Stott M.B."/>
            <person name="Alam M."/>
            <person name="Theisen A.R."/>
            <person name="Murrell J.C."/>
            <person name="Dunfield P.F."/>
        </authorList>
    </citation>
    <scope>NUCLEOTIDE SEQUENCE [LARGE SCALE GENOMIC DNA]</scope>
    <source>
        <strain evidence="2">DSM 15510 / CIP 108128 / LMG 27833 / NCIMB 13906 / BL2</strain>
    </source>
</reference>
<protein>
    <submittedName>
        <fullName evidence="1">Uncharacterized protein</fullName>
    </submittedName>
</protein>